<dbReference type="InterPro" id="IPR035901">
    <property type="entry name" value="GIY-YIG_endonuc_sf"/>
</dbReference>
<dbReference type="PROSITE" id="PS50164">
    <property type="entry name" value="GIY_YIG"/>
    <property type="match status" value="1"/>
</dbReference>
<feature type="domain" description="GIY-YIG" evidence="1">
    <location>
        <begin position="31"/>
        <end position="115"/>
    </location>
</feature>
<evidence type="ECO:0000259" key="1">
    <source>
        <dbReference type="PROSITE" id="PS50164"/>
    </source>
</evidence>
<dbReference type="EMBL" id="JBHSGD010000008">
    <property type="protein sequence ID" value="MFC4653209.1"/>
    <property type="molecule type" value="Genomic_DNA"/>
</dbReference>
<dbReference type="Proteomes" id="UP001595987">
    <property type="component" value="Unassembled WGS sequence"/>
</dbReference>
<comment type="caution">
    <text evidence="2">The sequence shown here is derived from an EMBL/GenBank/DDBJ whole genome shotgun (WGS) entry which is preliminary data.</text>
</comment>
<dbReference type="InterPro" id="IPR000305">
    <property type="entry name" value="GIY-YIG_endonuc"/>
</dbReference>
<keyword evidence="2" id="KW-0378">Hydrolase</keyword>
<reference evidence="3" key="1">
    <citation type="journal article" date="2019" name="Int. J. Syst. Evol. Microbiol.">
        <title>The Global Catalogue of Microorganisms (GCM) 10K type strain sequencing project: providing services to taxonomists for standard genome sequencing and annotation.</title>
        <authorList>
            <consortium name="The Broad Institute Genomics Platform"/>
            <consortium name="The Broad Institute Genome Sequencing Center for Infectious Disease"/>
            <person name="Wu L."/>
            <person name="Ma J."/>
        </authorList>
    </citation>
    <scope>NUCLEOTIDE SEQUENCE [LARGE SCALE GENOMIC DNA]</scope>
    <source>
        <strain evidence="3">CCUG 63287</strain>
    </source>
</reference>
<evidence type="ECO:0000313" key="3">
    <source>
        <dbReference type="Proteomes" id="UP001595987"/>
    </source>
</evidence>
<keyword evidence="2" id="KW-0347">Helicase</keyword>
<dbReference type="Pfam" id="PF09848">
    <property type="entry name" value="SLFN-g3_helicase"/>
    <property type="match status" value="1"/>
</dbReference>
<evidence type="ECO:0000313" key="2">
    <source>
        <dbReference type="EMBL" id="MFC4653209.1"/>
    </source>
</evidence>
<keyword evidence="2" id="KW-0547">Nucleotide-binding</keyword>
<gene>
    <name evidence="2" type="ORF">ACFO26_09865</name>
</gene>
<protein>
    <submittedName>
        <fullName evidence="2">DNA/RNA helicase domain-containing protein</fullName>
    </submittedName>
</protein>
<organism evidence="2 3">
    <name type="scientific">Lactococcus nasutitermitis</name>
    <dbReference type="NCBI Taxonomy" id="1652957"/>
    <lineage>
        <taxon>Bacteria</taxon>
        <taxon>Bacillati</taxon>
        <taxon>Bacillota</taxon>
        <taxon>Bacilli</taxon>
        <taxon>Lactobacillales</taxon>
        <taxon>Streptococcaceae</taxon>
        <taxon>Lactococcus</taxon>
    </lineage>
</organism>
<dbReference type="SUPFAM" id="SSF82771">
    <property type="entry name" value="GIY-YIG endonuclease"/>
    <property type="match status" value="1"/>
</dbReference>
<accession>A0ABV9JIM9</accession>
<proteinExistence type="predicted"/>
<dbReference type="GO" id="GO:0004386">
    <property type="term" value="F:helicase activity"/>
    <property type="evidence" value="ECO:0007669"/>
    <property type="project" value="UniProtKB-KW"/>
</dbReference>
<dbReference type="SUPFAM" id="SSF52540">
    <property type="entry name" value="P-loop containing nucleoside triphosphate hydrolases"/>
    <property type="match status" value="1"/>
</dbReference>
<dbReference type="InterPro" id="IPR027417">
    <property type="entry name" value="P-loop_NTPase"/>
</dbReference>
<dbReference type="InterPro" id="IPR018647">
    <property type="entry name" value="SLFN_3-like_DNA/RNA_helicase"/>
</dbReference>
<sequence length="562" mass="64589">MTNVVTVVKKVNYSESSLSLLKNNQSELLTDFPTVYFVYDKKNEEYTVYVGETNNVFRRTKQHFIEPRDDWQQLNASQSAQMLVFGNEFSNKSVTLDLENKFMNYFLGVPSIKNDKGINNRRGNPQGKYYPKDKIDAIFKEGWKRLNQEEPDLFPDIKVIENSALFKSSPFKTLSESQQNAQNQIIMKIEEAVSQEKETLILVTGSAGSGKTVLLSNVFYNLQLESKEDDNVLLKGKKAFVLVNHNEQLSVYQQISRKLGLNENQVMKPNSFLKKYENEKVDIVIVDEGHLLATRNGQAFPKKYGLTQLEALRKISKIVVLVFDEYQILTGGQYVDPNTILELKHEANLENKLIELHDQHRMQMSTATNNWLNDFIWNHEIDQIPHDDKYELKIFDNPTDLYNGIKEKSNDTEYGLSRMLASYDWDWKSDGQKWCVEINNFSLPWNYYYTKASDSTPWAENPDSIKEVGSTFTIQGFDLNYAGVIIGPSVKYNPQDKKIFFDADGSKNKKAIEKKHGIDAINHNLNNELNVLLTRGVHGLYICACDESLQKALLEAQKGNKQ</sequence>
<dbReference type="RefSeq" id="WP_213536389.1">
    <property type="nucleotide sequence ID" value="NZ_BOVQ01000006.1"/>
</dbReference>
<dbReference type="Gene3D" id="3.40.50.300">
    <property type="entry name" value="P-loop containing nucleotide triphosphate hydrolases"/>
    <property type="match status" value="1"/>
</dbReference>
<dbReference type="Pfam" id="PF01541">
    <property type="entry name" value="GIY-YIG"/>
    <property type="match status" value="1"/>
</dbReference>
<keyword evidence="2" id="KW-0067">ATP-binding</keyword>
<name>A0ABV9JIM9_9LACT</name>
<keyword evidence="3" id="KW-1185">Reference proteome</keyword>